<feature type="transmembrane region" description="Helical" evidence="2">
    <location>
        <begin position="88"/>
        <end position="109"/>
    </location>
</feature>
<organism evidence="3 4">
    <name type="scientific">Georgenia yuyongxinii</name>
    <dbReference type="NCBI Taxonomy" id="2589797"/>
    <lineage>
        <taxon>Bacteria</taxon>
        <taxon>Bacillati</taxon>
        <taxon>Actinomycetota</taxon>
        <taxon>Actinomycetes</taxon>
        <taxon>Micrococcales</taxon>
        <taxon>Bogoriellaceae</taxon>
        <taxon>Georgenia</taxon>
    </lineage>
</organism>
<reference evidence="3 4" key="1">
    <citation type="submission" date="2019-07" db="EMBL/GenBank/DDBJ databases">
        <title>Georgenia wutianyii sp. nov. and Georgenia *** sp. nov. isolated from plateau pika (Ochotona curzoniae) in the Qinghai-Tibet plateau of China.</title>
        <authorList>
            <person name="Tian Z."/>
        </authorList>
    </citation>
    <scope>NUCLEOTIDE SEQUENCE [LARGE SCALE GENOMIC DNA]</scope>
    <source>
        <strain evidence="3 4">Z446</strain>
    </source>
</reference>
<sequence length="115" mass="11475">MNERPDPREESALERLRRADPAAATTPDLERLRSAVDARIAADAAAGPGVAPSSGPGVAPDDSGAATSHGAVTDLAAVRARRSARARWLQVAAAVAGVAVVGTAGFALGRAEAPA</sequence>
<protein>
    <submittedName>
        <fullName evidence="3">Uncharacterized protein</fullName>
    </submittedName>
</protein>
<dbReference type="Proteomes" id="UP000318693">
    <property type="component" value="Unassembled WGS sequence"/>
</dbReference>
<feature type="non-terminal residue" evidence="3">
    <location>
        <position position="115"/>
    </location>
</feature>
<dbReference type="RefSeq" id="WP_221934888.1">
    <property type="nucleotide sequence ID" value="NZ_VJXR01000037.1"/>
</dbReference>
<evidence type="ECO:0000256" key="1">
    <source>
        <dbReference type="SAM" id="MobiDB-lite"/>
    </source>
</evidence>
<keyword evidence="2" id="KW-1133">Transmembrane helix</keyword>
<proteinExistence type="predicted"/>
<evidence type="ECO:0000313" key="3">
    <source>
        <dbReference type="EMBL" id="TRW44706.1"/>
    </source>
</evidence>
<feature type="compositionally biased region" description="Basic and acidic residues" evidence="1">
    <location>
        <begin position="1"/>
        <end position="20"/>
    </location>
</feature>
<evidence type="ECO:0000313" key="4">
    <source>
        <dbReference type="Proteomes" id="UP000318693"/>
    </source>
</evidence>
<feature type="region of interest" description="Disordered" evidence="1">
    <location>
        <begin position="1"/>
        <end position="31"/>
    </location>
</feature>
<feature type="compositionally biased region" description="Low complexity" evidence="1">
    <location>
        <begin position="44"/>
        <end position="60"/>
    </location>
</feature>
<comment type="caution">
    <text evidence="3">The sequence shown here is derived from an EMBL/GenBank/DDBJ whole genome shotgun (WGS) entry which is preliminary data.</text>
</comment>
<keyword evidence="2" id="KW-0812">Transmembrane</keyword>
<dbReference type="AlphaFoldDB" id="A0A552WPK5"/>
<dbReference type="EMBL" id="VJXR01000037">
    <property type="protein sequence ID" value="TRW44706.1"/>
    <property type="molecule type" value="Genomic_DNA"/>
</dbReference>
<name>A0A552WPK5_9MICO</name>
<feature type="region of interest" description="Disordered" evidence="1">
    <location>
        <begin position="44"/>
        <end position="68"/>
    </location>
</feature>
<accession>A0A552WPK5</accession>
<evidence type="ECO:0000256" key="2">
    <source>
        <dbReference type="SAM" id="Phobius"/>
    </source>
</evidence>
<keyword evidence="2" id="KW-0472">Membrane</keyword>
<keyword evidence="4" id="KW-1185">Reference proteome</keyword>
<gene>
    <name evidence="3" type="ORF">FJ693_12395</name>
</gene>